<evidence type="ECO:0000313" key="1">
    <source>
        <dbReference type="EMBL" id="GAA5162127.1"/>
    </source>
</evidence>
<gene>
    <name evidence="1" type="ORF">GCM10025770_12490</name>
</gene>
<accession>A0ABP9QHN8</accession>
<name>A0ABP9QHN8_9RHOO</name>
<comment type="caution">
    <text evidence="1">The sequence shown here is derived from an EMBL/GenBank/DDBJ whole genome shotgun (WGS) entry which is preliminary data.</text>
</comment>
<protein>
    <submittedName>
        <fullName evidence="1">Uncharacterized protein</fullName>
    </submittedName>
</protein>
<dbReference type="RefSeq" id="WP_345532022.1">
    <property type="nucleotide sequence ID" value="NZ_BAABLD010000005.1"/>
</dbReference>
<proteinExistence type="predicted"/>
<evidence type="ECO:0000313" key="2">
    <source>
        <dbReference type="Proteomes" id="UP001500547"/>
    </source>
</evidence>
<sequence length="104" mass="11783">MIATYEICLPDYEPLLPELARIIRAHYEAGSFARAEEEFHALSAEAKEWHLSGECGQLTVSFEKHEGYYFSRFQASGSELQKGKALLWKSYLDQGGNPDAQEKP</sequence>
<dbReference type="EMBL" id="BAABLD010000005">
    <property type="protein sequence ID" value="GAA5162127.1"/>
    <property type="molecule type" value="Genomic_DNA"/>
</dbReference>
<dbReference type="Proteomes" id="UP001500547">
    <property type="component" value="Unassembled WGS sequence"/>
</dbReference>
<reference evidence="2" key="1">
    <citation type="journal article" date="2019" name="Int. J. Syst. Evol. Microbiol.">
        <title>The Global Catalogue of Microorganisms (GCM) 10K type strain sequencing project: providing services to taxonomists for standard genome sequencing and annotation.</title>
        <authorList>
            <consortium name="The Broad Institute Genomics Platform"/>
            <consortium name="The Broad Institute Genome Sequencing Center for Infectious Disease"/>
            <person name="Wu L."/>
            <person name="Ma J."/>
        </authorList>
    </citation>
    <scope>NUCLEOTIDE SEQUENCE [LARGE SCALE GENOMIC DNA]</scope>
    <source>
        <strain evidence="2">JCM 18715</strain>
    </source>
</reference>
<organism evidence="1 2">
    <name type="scientific">Viridibacterium curvum</name>
    <dbReference type="NCBI Taxonomy" id="1101404"/>
    <lineage>
        <taxon>Bacteria</taxon>
        <taxon>Pseudomonadati</taxon>
        <taxon>Pseudomonadota</taxon>
        <taxon>Betaproteobacteria</taxon>
        <taxon>Rhodocyclales</taxon>
        <taxon>Rhodocyclaceae</taxon>
        <taxon>Viridibacterium</taxon>
    </lineage>
</organism>
<keyword evidence="2" id="KW-1185">Reference proteome</keyword>